<keyword evidence="2 3" id="KW-0802">TPR repeat</keyword>
<dbReference type="AlphaFoldDB" id="A0A9X2ZYI5"/>
<dbReference type="Proteomes" id="UP001155040">
    <property type="component" value="Unassembled WGS sequence"/>
</dbReference>
<dbReference type="InterPro" id="IPR013105">
    <property type="entry name" value="TPR_2"/>
</dbReference>
<evidence type="ECO:0000313" key="5">
    <source>
        <dbReference type="Proteomes" id="UP001155040"/>
    </source>
</evidence>
<name>A0A9X2ZYI5_9BACT</name>
<dbReference type="PROSITE" id="PS50005">
    <property type="entry name" value="TPR"/>
    <property type="match status" value="1"/>
</dbReference>
<protein>
    <submittedName>
        <fullName evidence="4">Tetratricopeptide (TPR) repeat protein</fullName>
    </submittedName>
</protein>
<dbReference type="InterPro" id="IPR011990">
    <property type="entry name" value="TPR-like_helical_dom_sf"/>
</dbReference>
<organism evidence="4 5">
    <name type="scientific">Salinibacter ruber</name>
    <dbReference type="NCBI Taxonomy" id="146919"/>
    <lineage>
        <taxon>Bacteria</taxon>
        <taxon>Pseudomonadati</taxon>
        <taxon>Rhodothermota</taxon>
        <taxon>Rhodothermia</taxon>
        <taxon>Rhodothermales</taxon>
        <taxon>Salinibacteraceae</taxon>
        <taxon>Salinibacter</taxon>
    </lineage>
</organism>
<dbReference type="EMBL" id="JANUBF010000008">
    <property type="protein sequence ID" value="MCS4036476.1"/>
    <property type="molecule type" value="Genomic_DNA"/>
</dbReference>
<evidence type="ECO:0000256" key="2">
    <source>
        <dbReference type="ARBA" id="ARBA00022803"/>
    </source>
</evidence>
<dbReference type="Gene3D" id="1.25.40.10">
    <property type="entry name" value="Tetratricopeptide repeat domain"/>
    <property type="match status" value="1"/>
</dbReference>
<feature type="repeat" description="TPR" evidence="3">
    <location>
        <begin position="239"/>
        <end position="272"/>
    </location>
</feature>
<sequence length="288" mass="31414">MLFPLILQRPMLSTPTLPRKTFAFLLGGVLLVGLVACGSSTPMAPASPTSSTLGSAAADSLLRQVKTQIREATDQGSLDSLKQARAWAKQATGGNRAALAHYYVALADYRMSNRLPEEDEARRERVIEDAIGHLKRATEINGTMADAWALLSGCYGQMMGMNPMQGMSLGPKANEAMKRAKEHGPNNPRVWIIDGTSDFYTPGMFGGDKEKALTKFEKAARLAEQGSPDDPLMPSWGHAEAHAWVGVAHMEAERYDPARTAFETALDLNPDYGWVRSVLLPRLEKQAE</sequence>
<dbReference type="RefSeq" id="WP_251979386.1">
    <property type="nucleotide sequence ID" value="NZ_CALTSI010000003.1"/>
</dbReference>
<dbReference type="InterPro" id="IPR019734">
    <property type="entry name" value="TPR_rpt"/>
</dbReference>
<dbReference type="SUPFAM" id="SSF48452">
    <property type="entry name" value="TPR-like"/>
    <property type="match status" value="1"/>
</dbReference>
<accession>A0A9X2ZYI5</accession>
<dbReference type="Pfam" id="PF07719">
    <property type="entry name" value="TPR_2"/>
    <property type="match status" value="1"/>
</dbReference>
<evidence type="ECO:0000256" key="1">
    <source>
        <dbReference type="ARBA" id="ARBA00022737"/>
    </source>
</evidence>
<keyword evidence="1" id="KW-0677">Repeat</keyword>
<comment type="caution">
    <text evidence="4">The sequence shown here is derived from an EMBL/GenBank/DDBJ whole genome shotgun (WGS) entry which is preliminary data.</text>
</comment>
<gene>
    <name evidence="4" type="ORF">GGQ01_001537</name>
</gene>
<evidence type="ECO:0000313" key="4">
    <source>
        <dbReference type="EMBL" id="MCS4036476.1"/>
    </source>
</evidence>
<evidence type="ECO:0000256" key="3">
    <source>
        <dbReference type="PROSITE-ProRule" id="PRU00339"/>
    </source>
</evidence>
<reference evidence="4" key="1">
    <citation type="submission" date="2022-08" db="EMBL/GenBank/DDBJ databases">
        <title>Genomic Encyclopedia of Type Strains, Phase V (KMG-V): Genome sequencing to study the core and pangenomes of soil and plant-associated prokaryotes.</title>
        <authorList>
            <person name="Whitman W."/>
        </authorList>
    </citation>
    <scope>NUCLEOTIDE SEQUENCE</scope>
    <source>
        <strain evidence="4">SP3012</strain>
    </source>
</reference>
<proteinExistence type="predicted"/>